<organism evidence="1 2">
    <name type="scientific">Didymella rabiei</name>
    <name type="common">Chickpea ascochyta blight fungus</name>
    <name type="synonym">Mycosphaerella rabiei</name>
    <dbReference type="NCBI Taxonomy" id="5454"/>
    <lineage>
        <taxon>Eukaryota</taxon>
        <taxon>Fungi</taxon>
        <taxon>Dikarya</taxon>
        <taxon>Ascomycota</taxon>
        <taxon>Pezizomycotina</taxon>
        <taxon>Dothideomycetes</taxon>
        <taxon>Pleosporomycetidae</taxon>
        <taxon>Pleosporales</taxon>
        <taxon>Pleosporineae</taxon>
        <taxon>Didymellaceae</taxon>
        <taxon>Ascochyta</taxon>
    </lineage>
</organism>
<accession>A0A163KWE6</accession>
<evidence type="ECO:0000313" key="2">
    <source>
        <dbReference type="Proteomes" id="UP000076837"/>
    </source>
</evidence>
<dbReference type="EMBL" id="JYNV01000071">
    <property type="protein sequence ID" value="KZM27301.1"/>
    <property type="molecule type" value="Genomic_DNA"/>
</dbReference>
<name>A0A163KWE6_DIDRA</name>
<dbReference type="Proteomes" id="UP000076837">
    <property type="component" value="Unassembled WGS sequence"/>
</dbReference>
<proteinExistence type="predicted"/>
<comment type="caution">
    <text evidence="1">The sequence shown here is derived from an EMBL/GenBank/DDBJ whole genome shotgun (WGS) entry which is preliminary data.</text>
</comment>
<protein>
    <submittedName>
        <fullName evidence="1">Uncharacterized protein</fullName>
    </submittedName>
</protein>
<dbReference type="STRING" id="5454.A0A163KWE6"/>
<keyword evidence="2" id="KW-1185">Reference proteome</keyword>
<sequence>MRAPRFRKEDPATSDASVTADEFLQLGWCTHQLQRLQRVCSPEALRYLSTLDRRGYRPSNHRACTEKPCCIANNVDPKNYHAAHTQTCSGACPPVAVDYNDVVNIINLGGVPIVSIHVDAASTQDSPLLSLKVTPRAISTRYTVISHVWFDGLGNPLANALPTCQLQRLHSQLLSMPPDHESGVFSVGSLQVDWSRQSFIRHPNRQPPLFWMDTLCIPVGEGHKHLRKTAINQMASIYAAAIQELVLDAELMQCEAGAGAALEMLARMACSAWMTRSWTLQEGVLARECVFQFKDRAIDPVHEWCLHGIRPSRATKAFAVSFPSPADEEHWAVYKELYNFLWDTLHQDWKSKYRRDPPAPARGLRQSHAAGRIHTLPAVHGLSKRSQNGLDEKDHFTMHLREEHRTKQLVDTWNELAHRSTTMPEDLHVIIANLLDFNADRIMDIPTREERMRAMILSFQSLPVSLFWNTGPKWRDGGNNLWMPVEPSKSELSVTPVMELSDGWLHLDLASEAVGDVSSARVFFIHEVGLDISVRLSFLCSGLSELVYDVTLLDAQNHNDGAASRSVLGEASYSLILATSAQSSITCSTRGALFRHLPLQGPEKEDIVQLSYCCPVVLHPRDTDLEPDEPHVVAEALATGMRISVKYDPIPDFIPYPRRLNRGPSMQGGVAFIILLPIPAVIGVYCLIAFIVIISRPPYTFTPVAQTLLTLFLVFFVGCSLLGFAWLLFIEAFMYRMWLASFDSDYCVEMERGGWWARYVSLERWLASVEHAVYTRGKESLEMLRRGFAPKAKSAFDEEGETGGIAMGRSSV</sequence>
<gene>
    <name evidence="1" type="ORF">ST47_g1542</name>
</gene>
<dbReference type="PANTHER" id="PTHR39596:SF2">
    <property type="entry name" value="HET DOMAIN PROTEIN (AFU_ORTHOLOGUE AFUA_1G17550)-RELATED"/>
    <property type="match status" value="1"/>
</dbReference>
<evidence type="ECO:0000313" key="1">
    <source>
        <dbReference type="EMBL" id="KZM27301.1"/>
    </source>
</evidence>
<reference evidence="1 2" key="1">
    <citation type="journal article" date="2016" name="Sci. Rep.">
        <title>Draft genome sequencing and secretome analysis of fungal phytopathogen Ascochyta rabiei provides insight into the necrotrophic effector repertoire.</title>
        <authorList>
            <person name="Verma S."/>
            <person name="Gazara R.K."/>
            <person name="Nizam S."/>
            <person name="Parween S."/>
            <person name="Chattopadhyay D."/>
            <person name="Verma P.K."/>
        </authorList>
    </citation>
    <scope>NUCLEOTIDE SEQUENCE [LARGE SCALE GENOMIC DNA]</scope>
    <source>
        <strain evidence="1 2">ArDII</strain>
    </source>
</reference>
<dbReference type="OrthoDB" id="2426273at2759"/>
<dbReference type="AlphaFoldDB" id="A0A163KWE6"/>
<dbReference type="PANTHER" id="PTHR39596">
    <property type="match status" value="1"/>
</dbReference>